<evidence type="ECO:0000256" key="7">
    <source>
        <dbReference type="ARBA" id="ARBA00022676"/>
    </source>
</evidence>
<evidence type="ECO:0000256" key="4">
    <source>
        <dbReference type="ARBA" id="ARBA00008391"/>
    </source>
</evidence>
<comment type="pathway">
    <text evidence="3">Purine metabolism; IMP biosynthesis via salvage pathway; IMP from hypoxanthine: step 1/1.</text>
</comment>
<sequence length="174" mass="19409">MYRTDLTGVLLSRELIAAANIRLAAAIRQSYPTEPLLLIGVLKGSFVFLSDLIRELEGSIEVDFLSITSYTDTTSGSLKFHFEPLTSIEDKIVIVVEDIVETGRTTSCVRSYLKDKGAKSIKVCTLLNKPLGRLVTLEPDYVGFDVAVDDFVVGYGLDHNERYRNLPDIHVLRK</sequence>
<dbReference type="Pfam" id="PF00156">
    <property type="entry name" value="Pribosyltran"/>
    <property type="match status" value="1"/>
</dbReference>
<evidence type="ECO:0000256" key="6">
    <source>
        <dbReference type="ARBA" id="ARBA00022490"/>
    </source>
</evidence>
<comment type="cofactor">
    <cofactor evidence="1">
        <name>Mg(2+)</name>
        <dbReference type="ChEBI" id="CHEBI:18420"/>
    </cofactor>
</comment>
<evidence type="ECO:0000256" key="9">
    <source>
        <dbReference type="ARBA" id="ARBA00022723"/>
    </source>
</evidence>
<evidence type="ECO:0000256" key="11">
    <source>
        <dbReference type="ARBA" id="ARBA00022741"/>
    </source>
</evidence>
<dbReference type="PANTHER" id="PTHR43340">
    <property type="entry name" value="HYPOXANTHINE-GUANINE PHOSPHORIBOSYLTRANSFERASE"/>
    <property type="match status" value="1"/>
</dbReference>
<evidence type="ECO:0000256" key="8">
    <source>
        <dbReference type="ARBA" id="ARBA00022679"/>
    </source>
</evidence>
<evidence type="ECO:0000256" key="5">
    <source>
        <dbReference type="ARBA" id="ARBA00011895"/>
    </source>
</evidence>
<evidence type="ECO:0000256" key="2">
    <source>
        <dbReference type="ARBA" id="ARBA00004496"/>
    </source>
</evidence>
<dbReference type="InterPro" id="IPR000836">
    <property type="entry name" value="PRTase_dom"/>
</dbReference>
<evidence type="ECO:0000256" key="12">
    <source>
        <dbReference type="ARBA" id="ARBA00022842"/>
    </source>
</evidence>
<dbReference type="NCBIfam" id="TIGR01203">
    <property type="entry name" value="HGPRTase"/>
    <property type="match status" value="1"/>
</dbReference>
<proteinExistence type="inferred from homology"/>
<comment type="subcellular location">
    <subcellularLocation>
        <location evidence="2">Cytoplasm</location>
    </subcellularLocation>
</comment>
<dbReference type="GO" id="GO:0032263">
    <property type="term" value="P:GMP salvage"/>
    <property type="evidence" value="ECO:0007669"/>
    <property type="project" value="TreeGrafter"/>
</dbReference>
<evidence type="ECO:0000313" key="14">
    <source>
        <dbReference type="EMBL" id="KKM21914.1"/>
    </source>
</evidence>
<dbReference type="GO" id="GO:0046100">
    <property type="term" value="P:hypoxanthine metabolic process"/>
    <property type="evidence" value="ECO:0007669"/>
    <property type="project" value="TreeGrafter"/>
</dbReference>
<dbReference type="SUPFAM" id="SSF53271">
    <property type="entry name" value="PRTase-like"/>
    <property type="match status" value="1"/>
</dbReference>
<dbReference type="InterPro" id="IPR005904">
    <property type="entry name" value="Hxn_phspho_trans"/>
</dbReference>
<dbReference type="GO" id="GO:0032264">
    <property type="term" value="P:IMP salvage"/>
    <property type="evidence" value="ECO:0007669"/>
    <property type="project" value="TreeGrafter"/>
</dbReference>
<name>A0A0F9IPU8_9ZZZZ</name>
<gene>
    <name evidence="14" type="ORF">LCGC14_1630690</name>
</gene>
<dbReference type="GO" id="GO:0000287">
    <property type="term" value="F:magnesium ion binding"/>
    <property type="evidence" value="ECO:0007669"/>
    <property type="project" value="TreeGrafter"/>
</dbReference>
<keyword evidence="8" id="KW-0808">Transferase</keyword>
<keyword evidence="9" id="KW-0479">Metal-binding</keyword>
<comment type="caution">
    <text evidence="14">The sequence shown here is derived from an EMBL/GenBank/DDBJ whole genome shotgun (WGS) entry which is preliminary data.</text>
</comment>
<keyword evidence="7" id="KW-0328">Glycosyltransferase</keyword>
<dbReference type="EMBL" id="LAZR01013450">
    <property type="protein sequence ID" value="KKM21914.1"/>
    <property type="molecule type" value="Genomic_DNA"/>
</dbReference>
<evidence type="ECO:0000256" key="10">
    <source>
        <dbReference type="ARBA" id="ARBA00022726"/>
    </source>
</evidence>
<dbReference type="InterPro" id="IPR050408">
    <property type="entry name" value="HGPRT"/>
</dbReference>
<comment type="similarity">
    <text evidence="4">Belongs to the purine/pyrimidine phosphoribosyltransferase family.</text>
</comment>
<evidence type="ECO:0000259" key="13">
    <source>
        <dbReference type="Pfam" id="PF00156"/>
    </source>
</evidence>
<keyword evidence="12" id="KW-0460">Magnesium</keyword>
<dbReference type="GO" id="GO:0006166">
    <property type="term" value="P:purine ribonucleoside salvage"/>
    <property type="evidence" value="ECO:0007669"/>
    <property type="project" value="UniProtKB-KW"/>
</dbReference>
<evidence type="ECO:0000256" key="3">
    <source>
        <dbReference type="ARBA" id="ARBA00004669"/>
    </source>
</evidence>
<dbReference type="GO" id="GO:0004422">
    <property type="term" value="F:hypoxanthine phosphoribosyltransferase activity"/>
    <property type="evidence" value="ECO:0007669"/>
    <property type="project" value="InterPro"/>
</dbReference>
<dbReference type="GO" id="GO:0005829">
    <property type="term" value="C:cytosol"/>
    <property type="evidence" value="ECO:0007669"/>
    <property type="project" value="TreeGrafter"/>
</dbReference>
<dbReference type="InterPro" id="IPR029057">
    <property type="entry name" value="PRTase-like"/>
</dbReference>
<dbReference type="PANTHER" id="PTHR43340:SF1">
    <property type="entry name" value="HYPOXANTHINE PHOSPHORIBOSYLTRANSFERASE"/>
    <property type="match status" value="1"/>
</dbReference>
<keyword evidence="11" id="KW-0547">Nucleotide-binding</keyword>
<accession>A0A0F9IPU8</accession>
<organism evidence="14">
    <name type="scientific">marine sediment metagenome</name>
    <dbReference type="NCBI Taxonomy" id="412755"/>
    <lineage>
        <taxon>unclassified sequences</taxon>
        <taxon>metagenomes</taxon>
        <taxon>ecological metagenomes</taxon>
    </lineage>
</organism>
<protein>
    <recommendedName>
        <fullName evidence="5">hypoxanthine phosphoribosyltransferase</fullName>
        <ecNumber evidence="5">2.4.2.8</ecNumber>
    </recommendedName>
</protein>
<evidence type="ECO:0000256" key="1">
    <source>
        <dbReference type="ARBA" id="ARBA00001946"/>
    </source>
</evidence>
<dbReference type="AlphaFoldDB" id="A0A0F9IPU8"/>
<dbReference type="GO" id="GO:0006178">
    <property type="term" value="P:guanine salvage"/>
    <property type="evidence" value="ECO:0007669"/>
    <property type="project" value="TreeGrafter"/>
</dbReference>
<keyword evidence="10" id="KW-0660">Purine salvage</keyword>
<dbReference type="Gene3D" id="3.40.50.2020">
    <property type="match status" value="1"/>
</dbReference>
<dbReference type="EC" id="2.4.2.8" evidence="5"/>
<keyword evidence="6" id="KW-0963">Cytoplasm</keyword>
<dbReference type="GO" id="GO:0000166">
    <property type="term" value="F:nucleotide binding"/>
    <property type="evidence" value="ECO:0007669"/>
    <property type="project" value="UniProtKB-KW"/>
</dbReference>
<feature type="domain" description="Phosphoribosyltransferase" evidence="13">
    <location>
        <begin position="13"/>
        <end position="158"/>
    </location>
</feature>
<dbReference type="CDD" id="cd06223">
    <property type="entry name" value="PRTases_typeI"/>
    <property type="match status" value="1"/>
</dbReference>
<reference evidence="14" key="1">
    <citation type="journal article" date="2015" name="Nature">
        <title>Complex archaea that bridge the gap between prokaryotes and eukaryotes.</title>
        <authorList>
            <person name="Spang A."/>
            <person name="Saw J.H."/>
            <person name="Jorgensen S.L."/>
            <person name="Zaremba-Niedzwiedzka K."/>
            <person name="Martijn J."/>
            <person name="Lind A.E."/>
            <person name="van Eijk R."/>
            <person name="Schleper C."/>
            <person name="Guy L."/>
            <person name="Ettema T.J."/>
        </authorList>
    </citation>
    <scope>NUCLEOTIDE SEQUENCE</scope>
</reference>